<protein>
    <submittedName>
        <fullName evidence="1">SsDNA binding protein</fullName>
    </submittedName>
</protein>
<name>A0A8S5PHJ6_9CAUD</name>
<proteinExistence type="predicted"/>
<organism evidence="1">
    <name type="scientific">Podoviridae sp. ctHkH8</name>
    <dbReference type="NCBI Taxonomy" id="2825236"/>
    <lineage>
        <taxon>Viruses</taxon>
        <taxon>Duplodnaviria</taxon>
        <taxon>Heunggongvirae</taxon>
        <taxon>Uroviricota</taxon>
        <taxon>Caudoviricetes</taxon>
    </lineage>
</organism>
<reference evidence="1" key="1">
    <citation type="journal article" date="2021" name="Proc. Natl. Acad. Sci. U.S.A.">
        <title>A Catalog of Tens of Thousands of Viruses from Human Metagenomes Reveals Hidden Associations with Chronic Diseases.</title>
        <authorList>
            <person name="Tisza M.J."/>
            <person name="Buck C.B."/>
        </authorList>
    </citation>
    <scope>NUCLEOTIDE SEQUENCE</scope>
    <source>
        <strain evidence="1">CtHkH8</strain>
    </source>
</reference>
<sequence length="112" mass="12491">MTIIKASREFSKVEVYKMTQDKGAVSVKDVPDGTILPVSGYLLYEDVDHKGENHELLSVLGEDGTVWTCQSATFKRSFTQIADLFEDEPFSIKKMSGVTKANKDYVDCCLAM</sequence>
<dbReference type="InterPro" id="IPR035408">
    <property type="entry name" value="Phi29_Phage_SSB"/>
</dbReference>
<accession>A0A8S5PHJ6</accession>
<evidence type="ECO:0000313" key="1">
    <source>
        <dbReference type="EMBL" id="DAE06085.1"/>
    </source>
</evidence>
<dbReference type="Pfam" id="PF17427">
    <property type="entry name" value="Phi29_Phage_SSB"/>
    <property type="match status" value="1"/>
</dbReference>
<dbReference type="EMBL" id="BK015426">
    <property type="protein sequence ID" value="DAE06085.1"/>
    <property type="molecule type" value="Genomic_DNA"/>
</dbReference>